<gene>
    <name evidence="2" type="ORF">AVDCRST_MAG20-903</name>
</gene>
<accession>A0A6J4HL92</accession>
<protein>
    <submittedName>
        <fullName evidence="2">Uncharacterized protein</fullName>
    </submittedName>
</protein>
<feature type="compositionally biased region" description="Basic and acidic residues" evidence="1">
    <location>
        <begin position="40"/>
        <end position="51"/>
    </location>
</feature>
<evidence type="ECO:0000256" key="1">
    <source>
        <dbReference type="SAM" id="MobiDB-lite"/>
    </source>
</evidence>
<sequence length="64" mass="6631">MASAGGYDQTRGSTDATVVVLQSGVKVDGFVELAKGADERDLPAAEDEVVRRGWGASGEPPTRP</sequence>
<dbReference type="EMBL" id="CADCSY010000041">
    <property type="protein sequence ID" value="CAA9226943.1"/>
    <property type="molecule type" value="Genomic_DNA"/>
</dbReference>
<reference evidence="2" key="1">
    <citation type="submission" date="2020-02" db="EMBL/GenBank/DDBJ databases">
        <authorList>
            <person name="Meier V. D."/>
        </authorList>
    </citation>
    <scope>NUCLEOTIDE SEQUENCE</scope>
    <source>
        <strain evidence="2">AVDCRST_MAG20</strain>
    </source>
</reference>
<evidence type="ECO:0000313" key="2">
    <source>
        <dbReference type="EMBL" id="CAA9226943.1"/>
    </source>
</evidence>
<feature type="region of interest" description="Disordered" evidence="1">
    <location>
        <begin position="40"/>
        <end position="64"/>
    </location>
</feature>
<proteinExistence type="predicted"/>
<name>A0A6J4HL92_9ACTN</name>
<dbReference type="AlphaFoldDB" id="A0A6J4HL92"/>
<organism evidence="2">
    <name type="scientific">uncultured Acidimicrobiales bacterium</name>
    <dbReference type="NCBI Taxonomy" id="310071"/>
    <lineage>
        <taxon>Bacteria</taxon>
        <taxon>Bacillati</taxon>
        <taxon>Actinomycetota</taxon>
        <taxon>Acidimicrobiia</taxon>
        <taxon>Acidimicrobiales</taxon>
        <taxon>environmental samples</taxon>
    </lineage>
</organism>